<protein>
    <submittedName>
        <fullName evidence="1">Uncharacterized protein</fullName>
    </submittedName>
</protein>
<evidence type="ECO:0000313" key="2">
    <source>
        <dbReference type="Proteomes" id="UP001497482"/>
    </source>
</evidence>
<evidence type="ECO:0000313" key="1">
    <source>
        <dbReference type="EMBL" id="CAL1600084.1"/>
    </source>
</evidence>
<sequence length="69" mass="7878">MVPQIDDDKRKAKKPQLSASLTLWKFLERDRRVLEAPRVDCGVLRLSEEFLSADCLGNKREDAAPHLSN</sequence>
<dbReference type="AlphaFoldDB" id="A0AAV2LKC7"/>
<organism evidence="1 2">
    <name type="scientific">Knipowitschia caucasica</name>
    <name type="common">Caucasian dwarf goby</name>
    <name type="synonym">Pomatoschistus caucasicus</name>
    <dbReference type="NCBI Taxonomy" id="637954"/>
    <lineage>
        <taxon>Eukaryota</taxon>
        <taxon>Metazoa</taxon>
        <taxon>Chordata</taxon>
        <taxon>Craniata</taxon>
        <taxon>Vertebrata</taxon>
        <taxon>Euteleostomi</taxon>
        <taxon>Actinopterygii</taxon>
        <taxon>Neopterygii</taxon>
        <taxon>Teleostei</taxon>
        <taxon>Neoteleostei</taxon>
        <taxon>Acanthomorphata</taxon>
        <taxon>Gobiaria</taxon>
        <taxon>Gobiiformes</taxon>
        <taxon>Gobioidei</taxon>
        <taxon>Gobiidae</taxon>
        <taxon>Gobiinae</taxon>
        <taxon>Knipowitschia</taxon>
    </lineage>
</organism>
<accession>A0AAV2LKC7</accession>
<proteinExistence type="predicted"/>
<gene>
    <name evidence="1" type="ORF">KC01_LOCUS28232</name>
</gene>
<reference evidence="1 2" key="1">
    <citation type="submission" date="2024-04" db="EMBL/GenBank/DDBJ databases">
        <authorList>
            <person name="Waldvogel A.-M."/>
            <person name="Schoenle A."/>
        </authorList>
    </citation>
    <scope>NUCLEOTIDE SEQUENCE [LARGE SCALE GENOMIC DNA]</scope>
</reference>
<dbReference type="Proteomes" id="UP001497482">
    <property type="component" value="Chromosome 23"/>
</dbReference>
<keyword evidence="2" id="KW-1185">Reference proteome</keyword>
<name>A0AAV2LKC7_KNICA</name>
<dbReference type="EMBL" id="OZ035845">
    <property type="protein sequence ID" value="CAL1600084.1"/>
    <property type="molecule type" value="Genomic_DNA"/>
</dbReference>